<gene>
    <name evidence="2" type="ORF">P153DRAFT_390568</name>
</gene>
<dbReference type="Proteomes" id="UP000799771">
    <property type="component" value="Unassembled WGS sequence"/>
</dbReference>
<protein>
    <submittedName>
        <fullName evidence="2">Beta-lactamase</fullName>
    </submittedName>
</protein>
<keyword evidence="3" id="KW-1185">Reference proteome</keyword>
<evidence type="ECO:0000259" key="1">
    <source>
        <dbReference type="Pfam" id="PF00144"/>
    </source>
</evidence>
<dbReference type="OrthoDB" id="5946976at2759"/>
<proteinExistence type="predicted"/>
<dbReference type="GeneID" id="54411375"/>
<dbReference type="InterPro" id="IPR012338">
    <property type="entry name" value="Beta-lactam/transpept-like"/>
</dbReference>
<evidence type="ECO:0000313" key="2">
    <source>
        <dbReference type="EMBL" id="KAF2124526.1"/>
    </source>
</evidence>
<dbReference type="EMBL" id="ML977519">
    <property type="protein sequence ID" value="KAF2124526.1"/>
    <property type="molecule type" value="Genomic_DNA"/>
</dbReference>
<dbReference type="InterPro" id="IPR052907">
    <property type="entry name" value="Beta-lactamase/esterase"/>
</dbReference>
<accession>A0A6A5ZZ11</accession>
<dbReference type="Gene3D" id="3.40.710.10">
    <property type="entry name" value="DD-peptidase/beta-lactamase superfamily"/>
    <property type="match status" value="1"/>
</dbReference>
<dbReference type="Pfam" id="PF00144">
    <property type="entry name" value="Beta-lactamase"/>
    <property type="match status" value="1"/>
</dbReference>
<dbReference type="InterPro" id="IPR001466">
    <property type="entry name" value="Beta-lactam-related"/>
</dbReference>
<evidence type="ECO:0000313" key="3">
    <source>
        <dbReference type="Proteomes" id="UP000799771"/>
    </source>
</evidence>
<organism evidence="2 3">
    <name type="scientific">Dothidotthia symphoricarpi CBS 119687</name>
    <dbReference type="NCBI Taxonomy" id="1392245"/>
    <lineage>
        <taxon>Eukaryota</taxon>
        <taxon>Fungi</taxon>
        <taxon>Dikarya</taxon>
        <taxon>Ascomycota</taxon>
        <taxon>Pezizomycotina</taxon>
        <taxon>Dothideomycetes</taxon>
        <taxon>Pleosporomycetidae</taxon>
        <taxon>Pleosporales</taxon>
        <taxon>Dothidotthiaceae</taxon>
        <taxon>Dothidotthia</taxon>
    </lineage>
</organism>
<dbReference type="RefSeq" id="XP_033518919.1">
    <property type="nucleotide sequence ID" value="XM_033670943.1"/>
</dbReference>
<dbReference type="PANTHER" id="PTHR43319">
    <property type="entry name" value="BETA-LACTAMASE-RELATED"/>
    <property type="match status" value="1"/>
</dbReference>
<reference evidence="2" key="1">
    <citation type="journal article" date="2020" name="Stud. Mycol.">
        <title>101 Dothideomycetes genomes: a test case for predicting lifestyles and emergence of pathogens.</title>
        <authorList>
            <person name="Haridas S."/>
            <person name="Albert R."/>
            <person name="Binder M."/>
            <person name="Bloem J."/>
            <person name="Labutti K."/>
            <person name="Salamov A."/>
            <person name="Andreopoulos B."/>
            <person name="Baker S."/>
            <person name="Barry K."/>
            <person name="Bills G."/>
            <person name="Bluhm B."/>
            <person name="Cannon C."/>
            <person name="Castanera R."/>
            <person name="Culley D."/>
            <person name="Daum C."/>
            <person name="Ezra D."/>
            <person name="Gonzalez J."/>
            <person name="Henrissat B."/>
            <person name="Kuo A."/>
            <person name="Liang C."/>
            <person name="Lipzen A."/>
            <person name="Lutzoni F."/>
            <person name="Magnuson J."/>
            <person name="Mondo S."/>
            <person name="Nolan M."/>
            <person name="Ohm R."/>
            <person name="Pangilinan J."/>
            <person name="Park H.-J."/>
            <person name="Ramirez L."/>
            <person name="Alfaro M."/>
            <person name="Sun H."/>
            <person name="Tritt A."/>
            <person name="Yoshinaga Y."/>
            <person name="Zwiers L.-H."/>
            <person name="Turgeon B."/>
            <person name="Goodwin S."/>
            <person name="Spatafora J."/>
            <person name="Crous P."/>
            <person name="Grigoriev I."/>
        </authorList>
    </citation>
    <scope>NUCLEOTIDE SEQUENCE</scope>
    <source>
        <strain evidence="2">CBS 119687</strain>
    </source>
</reference>
<dbReference type="PANTHER" id="PTHR43319:SF3">
    <property type="entry name" value="BETA-LACTAMASE-RELATED DOMAIN-CONTAINING PROTEIN"/>
    <property type="match status" value="1"/>
</dbReference>
<sequence>MAKVSGTCDARFKEVEALFQANLDSGEELGASIVVNIAGKNVVDIWGGHADTDKTRAWEENTITNIWSSSKTVLSLAALVLIDRGLLDPNEKVSKYWPEFGANGKQDIEVRHLLSHTSGVSGWDEKMTLEELYDAPKAAALLAKQAPWWTPGTASGYHSVSMGHLVGEVIKRVTGKPVEQFIRDELAGPLGADFQLGAAEADWHRVADVLPPPPPEDLSIMPAGLADPSSVVSRTLLNPLMDAAVANTPAWRRAVAAAVNGHSNARGLARLLSNISLNGSASDALLKAETVDLIFREQANGVDFVLGQHMRFGIGFALSSKGTAMDWLPGGKVCVWGGWGGSIVVCDVERGITITYVMNRMVDTLYGSGRAADYVQGVYRGLGVDI</sequence>
<feature type="domain" description="Beta-lactamase-related" evidence="1">
    <location>
        <begin position="15"/>
        <end position="363"/>
    </location>
</feature>
<name>A0A6A5ZZ11_9PLEO</name>
<dbReference type="AlphaFoldDB" id="A0A6A5ZZ11"/>
<dbReference type="SUPFAM" id="SSF56601">
    <property type="entry name" value="beta-lactamase/transpeptidase-like"/>
    <property type="match status" value="1"/>
</dbReference>